<dbReference type="Pfam" id="PF08707">
    <property type="entry name" value="PriCT_2"/>
    <property type="match status" value="1"/>
</dbReference>
<dbReference type="InterPro" id="IPR015330">
    <property type="entry name" value="DNA_primase/pol_bifunc_N"/>
</dbReference>
<comment type="caution">
    <text evidence="3">The sequence shown here is derived from an EMBL/GenBank/DDBJ whole genome shotgun (WGS) entry which is preliminary data.</text>
</comment>
<dbReference type="SUPFAM" id="SSF56747">
    <property type="entry name" value="Prim-pol domain"/>
    <property type="match status" value="1"/>
</dbReference>
<organism evidence="3 4">
    <name type="scientific">Lagenidium giganteum</name>
    <dbReference type="NCBI Taxonomy" id="4803"/>
    <lineage>
        <taxon>Eukaryota</taxon>
        <taxon>Sar</taxon>
        <taxon>Stramenopiles</taxon>
        <taxon>Oomycota</taxon>
        <taxon>Peronosporomycetes</taxon>
        <taxon>Pythiales</taxon>
        <taxon>Pythiaceae</taxon>
    </lineage>
</organism>
<reference evidence="3" key="2">
    <citation type="journal article" date="2023" name="Microbiol Resour">
        <title>Decontamination and Annotation of the Draft Genome Sequence of the Oomycete Lagenidium giganteum ARSEF 373.</title>
        <authorList>
            <person name="Morgan W.R."/>
            <person name="Tartar A."/>
        </authorList>
    </citation>
    <scope>NUCLEOTIDE SEQUENCE</scope>
    <source>
        <strain evidence="3">ARSEF 373</strain>
    </source>
</reference>
<reference evidence="3" key="1">
    <citation type="submission" date="2022-11" db="EMBL/GenBank/DDBJ databases">
        <authorList>
            <person name="Morgan W.R."/>
            <person name="Tartar A."/>
        </authorList>
    </citation>
    <scope>NUCLEOTIDE SEQUENCE</scope>
    <source>
        <strain evidence="3">ARSEF 373</strain>
    </source>
</reference>
<dbReference type="InterPro" id="IPR014819">
    <property type="entry name" value="PriCT_2"/>
</dbReference>
<accession>A0AAV2YFL0</accession>
<gene>
    <name evidence="3" type="ORF">N0F65_006291</name>
</gene>
<evidence type="ECO:0000259" key="2">
    <source>
        <dbReference type="Pfam" id="PF09250"/>
    </source>
</evidence>
<dbReference type="Proteomes" id="UP001146120">
    <property type="component" value="Unassembled WGS sequence"/>
</dbReference>
<sequence length="306" mass="35781">MPSGWQNLSKCQQTGKSKNWGIQTGKRSGITVIDVDIKDSKNGMDSLLDVDIDLDEYHTYKVRTCSGGYHYYFKYDERFKTSANVLPGVDIRNDNGCVFAGERYEVRNDVEPVDMPGELYEALYQCKENTCAMTTILHRSNVDMIGDIEINQKYYDLIKLLPRIWFNGYDKWMKPAYALYNCSELDKTVAFRTWIKLLSDFSDRFNESEAKRCWDELKINVDKPFTFGTIKQFVKRENKYGYEAWCLVYSNTTKRETKSSKELVNTEQKRIDDIRMKIVQHICESIEQIEADVIREANGIEFTTWS</sequence>
<keyword evidence="4" id="KW-1185">Reference proteome</keyword>
<evidence type="ECO:0000259" key="1">
    <source>
        <dbReference type="Pfam" id="PF08707"/>
    </source>
</evidence>
<evidence type="ECO:0000313" key="3">
    <source>
        <dbReference type="EMBL" id="DAZ92970.1"/>
    </source>
</evidence>
<proteinExistence type="predicted"/>
<feature type="domain" description="DNA primase/polymerase bifunctional N-terminal" evidence="2">
    <location>
        <begin position="9"/>
        <end position="112"/>
    </location>
</feature>
<feature type="domain" description="Primase C-terminal 2" evidence="1">
    <location>
        <begin position="156"/>
        <end position="230"/>
    </location>
</feature>
<protein>
    <recommendedName>
        <fullName evidence="5">DNA primase/polymerase bifunctional N-terminal domain-containing protein</fullName>
    </recommendedName>
</protein>
<dbReference type="GO" id="GO:0016817">
    <property type="term" value="F:hydrolase activity, acting on acid anhydrides"/>
    <property type="evidence" value="ECO:0007669"/>
    <property type="project" value="InterPro"/>
</dbReference>
<dbReference type="AlphaFoldDB" id="A0AAV2YFL0"/>
<evidence type="ECO:0008006" key="5">
    <source>
        <dbReference type="Google" id="ProtNLM"/>
    </source>
</evidence>
<dbReference type="EMBL" id="DAKRPA010000360">
    <property type="protein sequence ID" value="DAZ92970.1"/>
    <property type="molecule type" value="Genomic_DNA"/>
</dbReference>
<name>A0AAV2YFL0_9STRA</name>
<dbReference type="Pfam" id="PF09250">
    <property type="entry name" value="Prim-Pol"/>
    <property type="match status" value="1"/>
</dbReference>
<evidence type="ECO:0000313" key="4">
    <source>
        <dbReference type="Proteomes" id="UP001146120"/>
    </source>
</evidence>